<dbReference type="PANTHER" id="PTHR32182:SF25">
    <property type="entry name" value="SLR1056 PROTEIN"/>
    <property type="match status" value="1"/>
</dbReference>
<dbReference type="Proteomes" id="UP000325606">
    <property type="component" value="Chromosome"/>
</dbReference>
<evidence type="ECO:0000313" key="3">
    <source>
        <dbReference type="EMBL" id="QEW05140.1"/>
    </source>
</evidence>
<evidence type="ECO:0000256" key="1">
    <source>
        <dbReference type="SAM" id="Coils"/>
    </source>
</evidence>
<proteinExistence type="predicted"/>
<dbReference type="KEGG" id="nik:F5I99_00725"/>
<dbReference type="GO" id="GO:0016887">
    <property type="term" value="F:ATP hydrolysis activity"/>
    <property type="evidence" value="ECO:0007669"/>
    <property type="project" value="InterPro"/>
</dbReference>
<dbReference type="GO" id="GO:0005524">
    <property type="term" value="F:ATP binding"/>
    <property type="evidence" value="ECO:0007669"/>
    <property type="project" value="InterPro"/>
</dbReference>
<feature type="domain" description="ATPase AAA-type core" evidence="2">
    <location>
        <begin position="421"/>
        <end position="503"/>
    </location>
</feature>
<dbReference type="InterPro" id="IPR030974">
    <property type="entry name" value="Restrict_AAA"/>
</dbReference>
<accession>A0A5J6L9I3</accession>
<dbReference type="InterPro" id="IPR027417">
    <property type="entry name" value="P-loop_NTPase"/>
</dbReference>
<keyword evidence="4" id="KW-1185">Reference proteome</keyword>
<evidence type="ECO:0000313" key="4">
    <source>
        <dbReference type="Proteomes" id="UP000325606"/>
    </source>
</evidence>
<name>A0A5J6L9I3_9GAMM</name>
<dbReference type="SUPFAM" id="SSF52540">
    <property type="entry name" value="P-loop containing nucleoside triphosphate hydrolases"/>
    <property type="match status" value="1"/>
</dbReference>
<dbReference type="Gene3D" id="3.40.50.300">
    <property type="entry name" value="P-loop containing nucleotide triphosphate hydrolases"/>
    <property type="match status" value="1"/>
</dbReference>
<dbReference type="AlphaFoldDB" id="A0A5J6L9I3"/>
<dbReference type="GO" id="GO:0000731">
    <property type="term" value="P:DNA synthesis involved in DNA repair"/>
    <property type="evidence" value="ECO:0007669"/>
    <property type="project" value="TreeGrafter"/>
</dbReference>
<organism evidence="3 4">
    <name type="scientific">Nitrincola iocasae</name>
    <dbReference type="NCBI Taxonomy" id="2614693"/>
    <lineage>
        <taxon>Bacteria</taxon>
        <taxon>Pseudomonadati</taxon>
        <taxon>Pseudomonadota</taxon>
        <taxon>Gammaproteobacteria</taxon>
        <taxon>Oceanospirillales</taxon>
        <taxon>Oceanospirillaceae</taxon>
        <taxon>Nitrincola</taxon>
    </lineage>
</organism>
<sequence>MKLLRLKITDPAGFRSLPCEFEHHFRTELSLQEELTSDEGFAPFVCAGPNGSGKSNLLEVLGAIFYHMECIYLENRPDSFDHDPIDNPNGFLGSKATPDGFEIEYIIEPPSELNSEEIQVRLKICKENQKDPQWSIWTNSPAEWRKLEEFEKDQKTSFGRSMRRKLLPQYIISYSSGENEILSLPFFKMRFIQLDEYWQRLKRQEIYSNQPEARMICLDNSFSQAILLCNLLFQDDKTLQPFSEDVGIEALKEFRIILRRSIAIDANQLAAFASENENERETLEEIVKNNPALNAEEDELGNTHYRLNVLHLLKGDEQSSRMISALKRCATLNYEDDASDSLILDYWVNEATKQAFRENFSNDPLSLFQAFQVLLTLNLYTVSEPLKADLYQSNSHYVSETIPVLASDQRIMRFKFVRFSKTGCDEPLMLKELSDGEHQLLHSLGLCLLFRNTNSLFLLDEPETHFNPDWRANFISRLRQCFPKDGAASQEMLITTHTPFLISDSKPEKVLVFNKDKTTREVSIRHPEYNTLGASINKITINTFGKRETIGAYAQEILDKLRERFEQGGEDDDTLINEIHKQLGDSVEKLLLIKAILAKEDNASEENDSEEGN</sequence>
<keyword evidence="1" id="KW-0175">Coiled coil</keyword>
<dbReference type="NCBIfam" id="TIGR04435">
    <property type="entry name" value="restrict_AAA_1"/>
    <property type="match status" value="1"/>
</dbReference>
<evidence type="ECO:0000259" key="2">
    <source>
        <dbReference type="Pfam" id="PF13304"/>
    </source>
</evidence>
<protein>
    <submittedName>
        <fullName evidence="3">Restriction system-associated AAA family ATPase</fullName>
    </submittedName>
</protein>
<dbReference type="GO" id="GO:0006302">
    <property type="term" value="P:double-strand break repair"/>
    <property type="evidence" value="ECO:0007669"/>
    <property type="project" value="TreeGrafter"/>
</dbReference>
<dbReference type="RefSeq" id="WP_151053205.1">
    <property type="nucleotide sequence ID" value="NZ_CP044222.1"/>
</dbReference>
<dbReference type="PANTHER" id="PTHR32182">
    <property type="entry name" value="DNA REPLICATION AND REPAIR PROTEIN RECF"/>
    <property type="match status" value="1"/>
</dbReference>
<dbReference type="Pfam" id="PF13304">
    <property type="entry name" value="AAA_21"/>
    <property type="match status" value="1"/>
</dbReference>
<dbReference type="InterPro" id="IPR003959">
    <property type="entry name" value="ATPase_AAA_core"/>
</dbReference>
<dbReference type="EMBL" id="CP044222">
    <property type="protein sequence ID" value="QEW05140.1"/>
    <property type="molecule type" value="Genomic_DNA"/>
</dbReference>
<reference evidence="3 4" key="1">
    <citation type="submission" date="2019-09" db="EMBL/GenBank/DDBJ databases">
        <title>Nitrincola iocasae sp. nov., a bacterium isolated from the sediment collected at a cold seep field in South China Sea.</title>
        <authorList>
            <person name="Zhang H."/>
            <person name="Wang H."/>
            <person name="Li C."/>
        </authorList>
    </citation>
    <scope>NUCLEOTIDE SEQUENCE [LARGE SCALE GENOMIC DNA]</scope>
    <source>
        <strain evidence="3 4">KXZD1103</strain>
    </source>
</reference>
<gene>
    <name evidence="3" type="ORF">F5I99_00725</name>
</gene>
<feature type="coiled-coil region" evidence="1">
    <location>
        <begin position="269"/>
        <end position="296"/>
    </location>
</feature>